<dbReference type="KEGG" id="sgs:AVL59_38905"/>
<gene>
    <name evidence="2" type="ORF">AVL59_38905</name>
</gene>
<feature type="transmembrane region" description="Helical" evidence="1">
    <location>
        <begin position="103"/>
        <end position="124"/>
    </location>
</feature>
<sequence length="126" mass="12385">MVDMSVSTAHIVIGLLNALVALVSGVSGVVGLARPALGLAAGESVNSGVVFFARAYAVRAVPLSLVVLVLLAAGSWGSLGPVLIVAGLAQLGDAAIGAARRNTGTLITAGALAAVHLVSAQWLLAH</sequence>
<evidence type="ECO:0000313" key="2">
    <source>
        <dbReference type="EMBL" id="ANP54773.1"/>
    </source>
</evidence>
<protein>
    <recommendedName>
        <fullName evidence="4">DUF4267 domain-containing protein</fullName>
    </recommendedName>
</protein>
<organism evidence="2 3">
    <name type="scientific">Streptomyces griseochromogenes</name>
    <dbReference type="NCBI Taxonomy" id="68214"/>
    <lineage>
        <taxon>Bacteria</taxon>
        <taxon>Bacillati</taxon>
        <taxon>Actinomycetota</taxon>
        <taxon>Actinomycetes</taxon>
        <taxon>Kitasatosporales</taxon>
        <taxon>Streptomycetaceae</taxon>
        <taxon>Streptomyces</taxon>
    </lineage>
</organism>
<feature type="transmembrane region" description="Helical" evidence="1">
    <location>
        <begin position="64"/>
        <end position="91"/>
    </location>
</feature>
<keyword evidence="1" id="KW-0472">Membrane</keyword>
<keyword evidence="1" id="KW-0812">Transmembrane</keyword>
<reference evidence="2 3" key="1">
    <citation type="submission" date="2016-06" db="EMBL/GenBank/DDBJ databases">
        <title>Complete genome sequence of Streptomyces griseochromogenes ATCC 14511, the Blasticidin S producer.</title>
        <authorList>
            <person name="Wu L."/>
        </authorList>
    </citation>
    <scope>NUCLEOTIDE SEQUENCE [LARGE SCALE GENOMIC DNA]</scope>
    <source>
        <strain evidence="2 3">ATCC 14511</strain>
    </source>
</reference>
<evidence type="ECO:0008006" key="4">
    <source>
        <dbReference type="Google" id="ProtNLM"/>
    </source>
</evidence>
<dbReference type="EMBL" id="CP016279">
    <property type="protein sequence ID" value="ANP54773.1"/>
    <property type="molecule type" value="Genomic_DNA"/>
</dbReference>
<evidence type="ECO:0000256" key="1">
    <source>
        <dbReference type="SAM" id="Phobius"/>
    </source>
</evidence>
<dbReference type="Proteomes" id="UP000092659">
    <property type="component" value="Chromosome"/>
</dbReference>
<keyword evidence="1" id="KW-1133">Transmembrane helix</keyword>
<name>A0A1B1B7K2_9ACTN</name>
<proteinExistence type="predicted"/>
<dbReference type="AlphaFoldDB" id="A0A1B1B7K2"/>
<accession>A0A1B1B7K2</accession>
<evidence type="ECO:0000313" key="3">
    <source>
        <dbReference type="Proteomes" id="UP000092659"/>
    </source>
</evidence>